<dbReference type="Pfam" id="PF02894">
    <property type="entry name" value="GFO_IDH_MocA_C"/>
    <property type="match status" value="1"/>
</dbReference>
<evidence type="ECO:0000259" key="2">
    <source>
        <dbReference type="Pfam" id="PF02894"/>
    </source>
</evidence>
<dbReference type="Gene3D" id="3.40.50.720">
    <property type="entry name" value="NAD(P)-binding Rossmann-like Domain"/>
    <property type="match status" value="1"/>
</dbReference>
<dbReference type="Gene3D" id="3.30.360.10">
    <property type="entry name" value="Dihydrodipicolinate Reductase, domain 2"/>
    <property type="match status" value="1"/>
</dbReference>
<dbReference type="PANTHER" id="PTHR43377">
    <property type="entry name" value="BILIVERDIN REDUCTASE A"/>
    <property type="match status" value="1"/>
</dbReference>
<protein>
    <submittedName>
        <fullName evidence="3">Gfo/Idh/MocA family protein</fullName>
    </submittedName>
</protein>
<name>A0ABW3FK23_9HYPH</name>
<dbReference type="RefSeq" id="WP_377213050.1">
    <property type="nucleotide sequence ID" value="NZ_JBHTJV010000010.1"/>
</dbReference>
<accession>A0ABW3FK23</accession>
<sequence>MLGQKTKIAVIGAGLIGERHARLVKSSQRAELCALVDSSDSARALTGELESPFFSTIDELLGSGTLVDGVIIATPNATHRDIGLAAIEQNIPCLIEKPLASSAEDASALANASSSSGVPVLVGHHRRHHEASRLTHKLVREGKLGVVLAGQVTWCLRKPNDYFEAGPWRQQAGGGPVWINLIHEIDLLRYFLGDVASVSAMTANQARGAAVEDCAAIVLRFESGGLATVLVSDATPSPWHFEGASGENPNIAATGQDGLRLFASLGTLSFPSLQFWSHDSGKDGHWGEMILPRSVGKSLALDGEIALAAQLDHFCDIISGSVAPLVSADEGLQNIRVTEAILEAAQSGNTVHLKATA</sequence>
<evidence type="ECO:0000259" key="1">
    <source>
        <dbReference type="Pfam" id="PF01408"/>
    </source>
</evidence>
<evidence type="ECO:0000313" key="3">
    <source>
        <dbReference type="EMBL" id="MFD0917189.1"/>
    </source>
</evidence>
<evidence type="ECO:0000313" key="4">
    <source>
        <dbReference type="Proteomes" id="UP001597101"/>
    </source>
</evidence>
<dbReference type="InterPro" id="IPR051450">
    <property type="entry name" value="Gfo/Idh/MocA_Oxidoreductases"/>
</dbReference>
<comment type="caution">
    <text evidence="3">The sequence shown here is derived from an EMBL/GenBank/DDBJ whole genome shotgun (WGS) entry which is preliminary data.</text>
</comment>
<dbReference type="InterPro" id="IPR004104">
    <property type="entry name" value="Gfo/Idh/MocA-like_OxRdtase_C"/>
</dbReference>
<organism evidence="3 4">
    <name type="scientific">Pseudahrensia aquimaris</name>
    <dbReference type="NCBI Taxonomy" id="744461"/>
    <lineage>
        <taxon>Bacteria</taxon>
        <taxon>Pseudomonadati</taxon>
        <taxon>Pseudomonadota</taxon>
        <taxon>Alphaproteobacteria</taxon>
        <taxon>Hyphomicrobiales</taxon>
        <taxon>Ahrensiaceae</taxon>
        <taxon>Pseudahrensia</taxon>
    </lineage>
</organism>
<feature type="domain" description="Gfo/Idh/MocA-like oxidoreductase C-terminal" evidence="2">
    <location>
        <begin position="137"/>
        <end position="353"/>
    </location>
</feature>
<dbReference type="EMBL" id="JBHTJV010000010">
    <property type="protein sequence ID" value="MFD0917189.1"/>
    <property type="molecule type" value="Genomic_DNA"/>
</dbReference>
<dbReference type="PANTHER" id="PTHR43377:SF8">
    <property type="entry name" value="BLR3664 PROTEIN"/>
    <property type="match status" value="1"/>
</dbReference>
<dbReference type="Pfam" id="PF01408">
    <property type="entry name" value="GFO_IDH_MocA"/>
    <property type="match status" value="1"/>
</dbReference>
<dbReference type="SUPFAM" id="SSF55347">
    <property type="entry name" value="Glyceraldehyde-3-phosphate dehydrogenase-like, C-terminal domain"/>
    <property type="match status" value="1"/>
</dbReference>
<proteinExistence type="predicted"/>
<reference evidence="4" key="1">
    <citation type="journal article" date="2019" name="Int. J. Syst. Evol. Microbiol.">
        <title>The Global Catalogue of Microorganisms (GCM) 10K type strain sequencing project: providing services to taxonomists for standard genome sequencing and annotation.</title>
        <authorList>
            <consortium name="The Broad Institute Genomics Platform"/>
            <consortium name="The Broad Institute Genome Sequencing Center for Infectious Disease"/>
            <person name="Wu L."/>
            <person name="Ma J."/>
        </authorList>
    </citation>
    <scope>NUCLEOTIDE SEQUENCE [LARGE SCALE GENOMIC DNA]</scope>
    <source>
        <strain evidence="4">CCUG 60023</strain>
    </source>
</reference>
<dbReference type="InterPro" id="IPR000683">
    <property type="entry name" value="Gfo/Idh/MocA-like_OxRdtase_N"/>
</dbReference>
<feature type="domain" description="Gfo/Idh/MocA-like oxidoreductase N-terminal" evidence="1">
    <location>
        <begin position="7"/>
        <end position="124"/>
    </location>
</feature>
<dbReference type="SUPFAM" id="SSF51735">
    <property type="entry name" value="NAD(P)-binding Rossmann-fold domains"/>
    <property type="match status" value="1"/>
</dbReference>
<dbReference type="Proteomes" id="UP001597101">
    <property type="component" value="Unassembled WGS sequence"/>
</dbReference>
<gene>
    <name evidence="3" type="ORF">ACFQ14_12285</name>
</gene>
<keyword evidence="4" id="KW-1185">Reference proteome</keyword>
<dbReference type="InterPro" id="IPR036291">
    <property type="entry name" value="NAD(P)-bd_dom_sf"/>
</dbReference>